<sequence>MYRDLFGSRLPKNFKTSVMRYLLLFLLLLSTGIKGQNINFKSITTSSGLSNNSINCMENSPTGELWIGTWDGLTVYDGKKFAIYKHAKDGNQSLAGNNVFSILQDKDQQMWVMTDARYLGRYLGEGLFDNYLLEDYPIAMHLNKKGTLEVLLKNGKSFQAAVVQGQTIVTELANYQLDSLYTSDEQKAIQSLYKRLQMEEEVNAILRKGDQEYWIATRTKGLHIVGIDSIKGQQHQARIVGKIASDVYAPYGLKSNEISILHQDIYGYTWLGLKDGGVAMILDEKNSIDGVYPHYVNQPYLPMETVRALTKDLQERHWVGYYTEGLFVREQGQKQYKAFELYKAKEDKDWKRIRSLFTDSRGSVWVGTYAGVVRIDGQKQTYYSKSTTPFLSADRTYAFAQEDQTLWLGSWGGVSKYNMHRQAFESFYGQDKLEQYHIRAINVVDDLLYIATELHGLIIFDSQTGQLKNIDEKTGLIGNSVYDIYIDNYSGELWVATLGGISIFDRDFNLINTITEQEGLPSHLVYSLNVLDSYVWISTTKGVAAIDKVTKQITNYSQYIGWQGLEFAEGAHYKDEATGNIVLAGYKGINFFNPNDLLKQRPSPFFKLWINQQLVDLEQELSFAASDNNLVIEIYPVGFVDYPVNQYQYRIIGLFDDWRVLPTEPVKLDNLAWEDYSFEIRNALDKEKPIVYQRSFMVHKPWYLNTLLWVGFIALVLIAIYFKLRQRKIAQQKKELYLTNQVKLRTQEIQQQQQSLLQQNKQLNELHQEVLDQKQELLRVHSKLKNGDIEIEKLRLFLLSKMKKPLITILENIGDAVEHQEIKNELVGLYDMVREWNYLEQIREIDTKGNINVNLAQYTHRLIDQWILMSRRYEVSLKVDNQLSEQWGSIDAMRIKILFQYLFSECFKFMGENQRLDALVDSRESVLRLVLSSESTSLQAYWEENKKYSPYLRAVSYLIKELGATMHNTSEHKAFELSIDIPVLQETQHDGPTAGWTDLLEDLEVLPKDKLNVLAYAQRGDAVILNQLFTGHELCHLVHTDKVNKVISYLDHYQFNALILYDNLLSDEMIQLLKRVQKQINKQRLLVFYFSEEVDYFLQEQMFQLGVTDLVYLPVNDTLLETKVIKRIAFDKQNKASVSVIDKITSVNQSESVKLSSDEKLLRKAISAMEENYTSADFSVEQLASDLGLSKIKLYRLYKDILEVSPIEVLIEMRMKKAKHLVEQANLSIGEISYECGYNDPKHFSKTFKKYHGDSPSAYQKNRQMG</sequence>
<dbReference type="InterPro" id="IPR020449">
    <property type="entry name" value="Tscrpt_reg_AraC-type_HTH"/>
</dbReference>
<keyword evidence="5" id="KW-1133">Transmembrane helix</keyword>
<keyword evidence="5" id="KW-0472">Membrane</keyword>
<dbReference type="Gene3D" id="2.60.40.10">
    <property type="entry name" value="Immunoglobulins"/>
    <property type="match status" value="1"/>
</dbReference>
<dbReference type="GO" id="GO:0003700">
    <property type="term" value="F:DNA-binding transcription factor activity"/>
    <property type="evidence" value="ECO:0007669"/>
    <property type="project" value="InterPro"/>
</dbReference>
<evidence type="ECO:0000256" key="2">
    <source>
        <dbReference type="ARBA" id="ARBA00023125"/>
    </source>
</evidence>
<accession>A0A7K1GLH8</accession>
<dbReference type="PANTHER" id="PTHR46796:SF13">
    <property type="entry name" value="HTH-TYPE TRANSCRIPTIONAL ACTIVATOR RHAS"/>
    <property type="match status" value="1"/>
</dbReference>
<dbReference type="PROSITE" id="PS01124">
    <property type="entry name" value="HTH_ARAC_FAMILY_2"/>
    <property type="match status" value="1"/>
</dbReference>
<keyword evidence="8" id="KW-1185">Reference proteome</keyword>
<protein>
    <submittedName>
        <fullName evidence="7">Helix-turn-helix domain-containing protein</fullName>
    </submittedName>
</protein>
<dbReference type="PROSITE" id="PS00041">
    <property type="entry name" value="HTH_ARAC_FAMILY_1"/>
    <property type="match status" value="1"/>
</dbReference>
<dbReference type="Pfam" id="PF07494">
    <property type="entry name" value="Reg_prop"/>
    <property type="match status" value="2"/>
</dbReference>
<dbReference type="PANTHER" id="PTHR46796">
    <property type="entry name" value="HTH-TYPE TRANSCRIPTIONAL ACTIVATOR RHAS-RELATED"/>
    <property type="match status" value="1"/>
</dbReference>
<dbReference type="InterPro" id="IPR018060">
    <property type="entry name" value="HTH_AraC"/>
</dbReference>
<dbReference type="SUPFAM" id="SSF46689">
    <property type="entry name" value="Homeodomain-like"/>
    <property type="match status" value="1"/>
</dbReference>
<keyword evidence="3" id="KW-0804">Transcription</keyword>
<dbReference type="Proteomes" id="UP000488936">
    <property type="component" value="Unassembled WGS sequence"/>
</dbReference>
<keyword evidence="1" id="KW-0805">Transcription regulation</keyword>
<organism evidence="7 8">
    <name type="scientific">Myroides pelagicus</name>
    <dbReference type="NCBI Taxonomy" id="270914"/>
    <lineage>
        <taxon>Bacteria</taxon>
        <taxon>Pseudomonadati</taxon>
        <taxon>Bacteroidota</taxon>
        <taxon>Flavobacteriia</taxon>
        <taxon>Flavobacteriales</taxon>
        <taxon>Flavobacteriaceae</taxon>
        <taxon>Myroides</taxon>
    </lineage>
</organism>
<feature type="domain" description="HTH araC/xylS-type" evidence="6">
    <location>
        <begin position="1163"/>
        <end position="1262"/>
    </location>
</feature>
<keyword evidence="4" id="KW-0175">Coiled coil</keyword>
<dbReference type="Gene3D" id="1.10.10.60">
    <property type="entry name" value="Homeodomain-like"/>
    <property type="match status" value="1"/>
</dbReference>
<evidence type="ECO:0000256" key="3">
    <source>
        <dbReference type="ARBA" id="ARBA00023163"/>
    </source>
</evidence>
<reference evidence="7 8" key="1">
    <citation type="journal article" date="2006" name="Int. J. Syst. Evol. Microbiol.">
        <title>Myroides pelagicus sp. nov., isolated from seawater in Thailand.</title>
        <authorList>
            <person name="Yoon J."/>
            <person name="Maneerat S."/>
            <person name="Kawai F."/>
            <person name="Yokota A."/>
        </authorList>
    </citation>
    <scope>NUCLEOTIDE SEQUENCE [LARGE SCALE GENOMIC DNA]</scope>
    <source>
        <strain evidence="7 8">SM1T</strain>
    </source>
</reference>
<dbReference type="InterPro" id="IPR018062">
    <property type="entry name" value="HTH_AraC-typ_CS"/>
</dbReference>
<feature type="transmembrane region" description="Helical" evidence="5">
    <location>
        <begin position="702"/>
        <end position="724"/>
    </location>
</feature>
<keyword evidence="5" id="KW-0812">Transmembrane</keyword>
<dbReference type="Gene3D" id="2.130.10.10">
    <property type="entry name" value="YVTN repeat-like/Quinoprotein amine dehydrogenase"/>
    <property type="match status" value="3"/>
</dbReference>
<name>A0A7K1GLH8_9FLAO</name>
<evidence type="ECO:0000313" key="8">
    <source>
        <dbReference type="Proteomes" id="UP000488936"/>
    </source>
</evidence>
<dbReference type="OrthoDB" id="1522078at2"/>
<feature type="coiled-coil region" evidence="4">
    <location>
        <begin position="746"/>
        <end position="780"/>
    </location>
</feature>
<evidence type="ECO:0000256" key="4">
    <source>
        <dbReference type="SAM" id="Coils"/>
    </source>
</evidence>
<dbReference type="InterPro" id="IPR011110">
    <property type="entry name" value="Reg_prop"/>
</dbReference>
<dbReference type="InterPro" id="IPR013783">
    <property type="entry name" value="Ig-like_fold"/>
</dbReference>
<dbReference type="InterPro" id="IPR050204">
    <property type="entry name" value="AraC_XylS_family_regulators"/>
</dbReference>
<dbReference type="InterPro" id="IPR009057">
    <property type="entry name" value="Homeodomain-like_sf"/>
</dbReference>
<dbReference type="AlphaFoldDB" id="A0A7K1GLH8"/>
<dbReference type="InterPro" id="IPR015943">
    <property type="entry name" value="WD40/YVTN_repeat-like_dom_sf"/>
</dbReference>
<dbReference type="Pfam" id="PF12833">
    <property type="entry name" value="HTH_18"/>
    <property type="match status" value="1"/>
</dbReference>
<keyword evidence="2" id="KW-0238">DNA-binding</keyword>
<dbReference type="EMBL" id="WMJY01000013">
    <property type="protein sequence ID" value="MTH29742.1"/>
    <property type="molecule type" value="Genomic_DNA"/>
</dbReference>
<gene>
    <name evidence="7" type="ORF">GJV77_07400</name>
</gene>
<evidence type="ECO:0000256" key="1">
    <source>
        <dbReference type="ARBA" id="ARBA00023015"/>
    </source>
</evidence>
<proteinExistence type="predicted"/>
<dbReference type="SMART" id="SM00342">
    <property type="entry name" value="HTH_ARAC"/>
    <property type="match status" value="1"/>
</dbReference>
<comment type="caution">
    <text evidence="7">The sequence shown here is derived from an EMBL/GenBank/DDBJ whole genome shotgun (WGS) entry which is preliminary data.</text>
</comment>
<evidence type="ECO:0000256" key="5">
    <source>
        <dbReference type="SAM" id="Phobius"/>
    </source>
</evidence>
<evidence type="ECO:0000313" key="7">
    <source>
        <dbReference type="EMBL" id="MTH29742.1"/>
    </source>
</evidence>
<evidence type="ECO:0000259" key="6">
    <source>
        <dbReference type="PROSITE" id="PS01124"/>
    </source>
</evidence>
<dbReference type="PRINTS" id="PR00032">
    <property type="entry name" value="HTHARAC"/>
</dbReference>
<dbReference type="GO" id="GO:0043565">
    <property type="term" value="F:sequence-specific DNA binding"/>
    <property type="evidence" value="ECO:0007669"/>
    <property type="project" value="InterPro"/>
</dbReference>
<dbReference type="SUPFAM" id="SSF63829">
    <property type="entry name" value="Calcium-dependent phosphotriesterase"/>
    <property type="match status" value="2"/>
</dbReference>